<dbReference type="EMBL" id="JARVKF010000385">
    <property type="protein sequence ID" value="KAK9418335.1"/>
    <property type="molecule type" value="Genomic_DNA"/>
</dbReference>
<name>A0ABR2UVK3_9PEZI</name>
<gene>
    <name evidence="1" type="ORF">SUNI508_08062</name>
</gene>
<sequence length="413" mass="46977">MEDIPPELLDSIFVSTRELHGFGSPFPCLLVCKKWSTLARHVLWRHVVLDAETFSRFLTTCSNVGNVLPAVRSITIRISPLTEIHVYHPGHRPPPSTDSSPMDKYIHAERQLNSNLCKLREIMRTSMKEIVSFSLATPGPPIVFPRGYKSKFFIDAGEIDGILQALPLSCVALELETYGFERRVIPNSNEPHLCPSIRKVMPRLRHLRLALGSVCSDLHIESDVVTQCPELQTLCISLSCRKRRIGHINPECRSLISRNQALSSYQPSVAHTLQVAHAQGNFPKAVQMEVSHHQSNEERAFRDMPYDRIPESAWEKTHPFYTMLLIVRDCVHNVTFPLPLQSFTKSSESSIIYDREDNCYISRTGPWSKLVEHVGQIMPWEESLRGTRVPKGLFSDITIDAPTFMTREDWVAN</sequence>
<accession>A0ABR2UVK3</accession>
<evidence type="ECO:0000313" key="2">
    <source>
        <dbReference type="Proteomes" id="UP001408356"/>
    </source>
</evidence>
<protein>
    <submittedName>
        <fullName evidence="1">F-box domain-containing protein</fullName>
    </submittedName>
</protein>
<comment type="caution">
    <text evidence="1">The sequence shown here is derived from an EMBL/GenBank/DDBJ whole genome shotgun (WGS) entry which is preliminary data.</text>
</comment>
<dbReference type="Proteomes" id="UP001408356">
    <property type="component" value="Unassembled WGS sequence"/>
</dbReference>
<organism evidence="1 2">
    <name type="scientific">Seiridium unicorne</name>
    <dbReference type="NCBI Taxonomy" id="138068"/>
    <lineage>
        <taxon>Eukaryota</taxon>
        <taxon>Fungi</taxon>
        <taxon>Dikarya</taxon>
        <taxon>Ascomycota</taxon>
        <taxon>Pezizomycotina</taxon>
        <taxon>Sordariomycetes</taxon>
        <taxon>Xylariomycetidae</taxon>
        <taxon>Amphisphaeriales</taxon>
        <taxon>Sporocadaceae</taxon>
        <taxon>Seiridium</taxon>
    </lineage>
</organism>
<evidence type="ECO:0000313" key="1">
    <source>
        <dbReference type="EMBL" id="KAK9418335.1"/>
    </source>
</evidence>
<reference evidence="1 2" key="1">
    <citation type="journal article" date="2024" name="J. Plant Pathol.">
        <title>Sequence and assembly of the genome of Seiridium unicorne, isolate CBS 538.82, causal agent of cypress canker disease.</title>
        <authorList>
            <person name="Scali E."/>
            <person name="Rocca G.D."/>
            <person name="Danti R."/>
            <person name="Garbelotto M."/>
            <person name="Barberini S."/>
            <person name="Baroncelli R."/>
            <person name="Emiliani G."/>
        </authorList>
    </citation>
    <scope>NUCLEOTIDE SEQUENCE [LARGE SCALE GENOMIC DNA]</scope>
    <source>
        <strain evidence="1 2">BM-138-508</strain>
    </source>
</reference>
<keyword evidence="2" id="KW-1185">Reference proteome</keyword>
<proteinExistence type="predicted"/>